<evidence type="ECO:0008006" key="9">
    <source>
        <dbReference type="Google" id="ProtNLM"/>
    </source>
</evidence>
<keyword evidence="3" id="KW-0805">Transcription regulation</keyword>
<dbReference type="GO" id="GO:0016592">
    <property type="term" value="C:mediator complex"/>
    <property type="evidence" value="ECO:0007669"/>
    <property type="project" value="InterPro"/>
</dbReference>
<reference evidence="6 8" key="1">
    <citation type="submission" date="2020-01" db="EMBL/GenBank/DDBJ databases">
        <authorList>
            <consortium name="DOE Joint Genome Institute"/>
            <person name="Haridas S."/>
            <person name="Albert R."/>
            <person name="Binder M."/>
            <person name="Bloem J."/>
            <person name="Labutti K."/>
            <person name="Salamov A."/>
            <person name="Andreopoulos B."/>
            <person name="Baker S.E."/>
            <person name="Barry K."/>
            <person name="Bills G."/>
            <person name="Bluhm B.H."/>
            <person name="Cannon C."/>
            <person name="Castanera R."/>
            <person name="Culley D.E."/>
            <person name="Daum C."/>
            <person name="Ezra D."/>
            <person name="Gonzalez J.B."/>
            <person name="Henrissat B."/>
            <person name="Kuo A."/>
            <person name="Liang C."/>
            <person name="Lipzen A."/>
            <person name="Lutzoni F."/>
            <person name="Magnuson J."/>
            <person name="Mondo S."/>
            <person name="Nolan M."/>
            <person name="Ohm R."/>
            <person name="Pangilinan J."/>
            <person name="Park H.-J."/>
            <person name="Ramirez L."/>
            <person name="Alfaro M."/>
            <person name="Sun H."/>
            <person name="Tritt A."/>
            <person name="Yoshinaga Y."/>
            <person name="Zwiers L.-H."/>
            <person name="Turgeon B.G."/>
            <person name="Goodwin S.B."/>
            <person name="Spatafora J.W."/>
            <person name="Crous P.W."/>
            <person name="Grigoriev I.V."/>
        </authorList>
    </citation>
    <scope>NUCLEOTIDE SEQUENCE</scope>
    <source>
        <strain evidence="6 8">CBS 781.70</strain>
    </source>
</reference>
<gene>
    <name evidence="6 8" type="ORF">P152DRAFT_68355</name>
</gene>
<evidence type="ECO:0000256" key="3">
    <source>
        <dbReference type="ARBA" id="ARBA00023015"/>
    </source>
</evidence>
<reference evidence="8" key="2">
    <citation type="submission" date="2020-04" db="EMBL/GenBank/DDBJ databases">
        <authorList>
            <consortium name="NCBI Genome Project"/>
        </authorList>
    </citation>
    <scope>NUCLEOTIDE SEQUENCE</scope>
    <source>
        <strain evidence="8">CBS 781.70</strain>
    </source>
</reference>
<dbReference type="PANTHER" id="PTHR12434:SF6">
    <property type="entry name" value="MEDIATOR OF RNA POLYMERASE II TRANSCRIPTION SUBUNIT 22"/>
    <property type="match status" value="1"/>
</dbReference>
<dbReference type="AlphaFoldDB" id="A0A6G1G052"/>
<evidence type="ECO:0000313" key="7">
    <source>
        <dbReference type="Proteomes" id="UP000504638"/>
    </source>
</evidence>
<dbReference type="GO" id="GO:0003712">
    <property type="term" value="F:transcription coregulator activity"/>
    <property type="evidence" value="ECO:0007669"/>
    <property type="project" value="InterPro"/>
</dbReference>
<dbReference type="GO" id="GO:0006357">
    <property type="term" value="P:regulation of transcription by RNA polymerase II"/>
    <property type="evidence" value="ECO:0007669"/>
    <property type="project" value="InterPro"/>
</dbReference>
<evidence type="ECO:0000256" key="5">
    <source>
        <dbReference type="ARBA" id="ARBA00023242"/>
    </source>
</evidence>
<proteinExistence type="inferred from homology"/>
<keyword evidence="5" id="KW-0539">Nucleus</keyword>
<dbReference type="GeneID" id="54423737"/>
<evidence type="ECO:0000313" key="8">
    <source>
        <dbReference type="RefSeq" id="XP_033532931.1"/>
    </source>
</evidence>
<dbReference type="Proteomes" id="UP000504638">
    <property type="component" value="Unplaced"/>
</dbReference>
<comment type="subcellular location">
    <subcellularLocation>
        <location evidence="1">Nucleus</location>
    </subcellularLocation>
</comment>
<comment type="similarity">
    <text evidence="2">Belongs to the Mediator complex subunit 22 family.</text>
</comment>
<organism evidence="6">
    <name type="scientific">Eremomyces bilateralis CBS 781.70</name>
    <dbReference type="NCBI Taxonomy" id="1392243"/>
    <lineage>
        <taxon>Eukaryota</taxon>
        <taxon>Fungi</taxon>
        <taxon>Dikarya</taxon>
        <taxon>Ascomycota</taxon>
        <taxon>Pezizomycotina</taxon>
        <taxon>Dothideomycetes</taxon>
        <taxon>Dothideomycetes incertae sedis</taxon>
        <taxon>Eremomycetales</taxon>
        <taxon>Eremomycetaceae</taxon>
        <taxon>Eremomyces</taxon>
    </lineage>
</organism>
<dbReference type="OrthoDB" id="203279at2759"/>
<sequence>MDGPIRSASALNDRINRLTKSLVERFENLVALSAVDETDFGASALAGHQIRVESAALVRAGEDILTLTRQMQELWLFGQLNVLERQQSLPSAQENARVVGELLETFARSHYEPAAAKVADG</sequence>
<keyword evidence="4" id="KW-0804">Transcription</keyword>
<dbReference type="Gene3D" id="6.10.280.160">
    <property type="entry name" value="Mediator of RNA polymerase II transcription subunit 22"/>
    <property type="match status" value="1"/>
</dbReference>
<evidence type="ECO:0000256" key="2">
    <source>
        <dbReference type="ARBA" id="ARBA00005942"/>
    </source>
</evidence>
<keyword evidence="7" id="KW-1185">Reference proteome</keyword>
<accession>A0A6G1G052</accession>
<protein>
    <recommendedName>
        <fullName evidence="9">Mediator of RNA polymerase II transcription subunit 22</fullName>
    </recommendedName>
</protein>
<dbReference type="EMBL" id="ML975162">
    <property type="protein sequence ID" value="KAF1811300.1"/>
    <property type="molecule type" value="Genomic_DNA"/>
</dbReference>
<dbReference type="Pfam" id="PF06179">
    <property type="entry name" value="Med22"/>
    <property type="match status" value="1"/>
</dbReference>
<name>A0A6G1G052_9PEZI</name>
<dbReference type="PANTHER" id="PTHR12434">
    <property type="entry name" value="MEDIATOR OF RNA POLYMERASE II TRANSCRIPTION SUBUNIT 22"/>
    <property type="match status" value="1"/>
</dbReference>
<evidence type="ECO:0000256" key="4">
    <source>
        <dbReference type="ARBA" id="ARBA00023163"/>
    </source>
</evidence>
<dbReference type="RefSeq" id="XP_033532931.1">
    <property type="nucleotide sequence ID" value="XM_033683167.1"/>
</dbReference>
<reference evidence="8" key="3">
    <citation type="submission" date="2025-04" db="UniProtKB">
        <authorList>
            <consortium name="RefSeq"/>
        </authorList>
    </citation>
    <scope>IDENTIFICATION</scope>
    <source>
        <strain evidence="8">CBS 781.70</strain>
    </source>
</reference>
<dbReference type="InterPro" id="IPR009332">
    <property type="entry name" value="Med22"/>
</dbReference>
<evidence type="ECO:0000256" key="1">
    <source>
        <dbReference type="ARBA" id="ARBA00004123"/>
    </source>
</evidence>
<evidence type="ECO:0000313" key="6">
    <source>
        <dbReference type="EMBL" id="KAF1811300.1"/>
    </source>
</evidence>